<evidence type="ECO:0000313" key="5">
    <source>
        <dbReference type="EMBL" id="KAF3327416.1"/>
    </source>
</evidence>
<dbReference type="OrthoDB" id="5835829at2759"/>
<keyword evidence="2 5" id="KW-0808">Transferase</keyword>
<comment type="similarity">
    <text evidence="1">Belongs to the UDP-glycosyltransferase family.</text>
</comment>
<evidence type="ECO:0000256" key="2">
    <source>
        <dbReference type="ARBA" id="ARBA00022679"/>
    </source>
</evidence>
<evidence type="ECO:0000259" key="4">
    <source>
        <dbReference type="PROSITE" id="PS50304"/>
    </source>
</evidence>
<proteinExistence type="inferred from homology"/>
<dbReference type="Proteomes" id="UP000623129">
    <property type="component" value="Unassembled WGS sequence"/>
</dbReference>
<name>A0A833V7D5_9POAL</name>
<organism evidence="5 6">
    <name type="scientific">Carex littledalei</name>
    <dbReference type="NCBI Taxonomy" id="544730"/>
    <lineage>
        <taxon>Eukaryota</taxon>
        <taxon>Viridiplantae</taxon>
        <taxon>Streptophyta</taxon>
        <taxon>Embryophyta</taxon>
        <taxon>Tracheophyta</taxon>
        <taxon>Spermatophyta</taxon>
        <taxon>Magnoliopsida</taxon>
        <taxon>Liliopsida</taxon>
        <taxon>Poales</taxon>
        <taxon>Cyperaceae</taxon>
        <taxon>Cyperoideae</taxon>
        <taxon>Cariceae</taxon>
        <taxon>Carex</taxon>
        <taxon>Carex subgen. Euthyceras</taxon>
    </lineage>
</organism>
<comment type="caution">
    <text evidence="5">The sequence shown here is derived from an EMBL/GenBank/DDBJ whole genome shotgun (WGS) entry which is preliminary data.</text>
</comment>
<dbReference type="PANTHER" id="PTHR48047">
    <property type="entry name" value="GLYCOSYLTRANSFERASE"/>
    <property type="match status" value="1"/>
</dbReference>
<dbReference type="PROSITE" id="PS50304">
    <property type="entry name" value="TUDOR"/>
    <property type="match status" value="1"/>
</dbReference>
<gene>
    <name evidence="5" type="ORF">FCM35_KLT07534</name>
</gene>
<feature type="coiled-coil region" evidence="3">
    <location>
        <begin position="414"/>
        <end position="441"/>
    </location>
</feature>
<reference evidence="5" key="1">
    <citation type="submission" date="2020-01" db="EMBL/GenBank/DDBJ databases">
        <title>Genome sequence of Kobresia littledalei, the first chromosome-level genome in the family Cyperaceae.</title>
        <authorList>
            <person name="Qu G."/>
        </authorList>
    </citation>
    <scope>NUCLEOTIDE SEQUENCE</scope>
    <source>
        <strain evidence="5">C.B.Clarke</strain>
        <tissue evidence="5">Leaf</tissue>
    </source>
</reference>
<evidence type="ECO:0000256" key="1">
    <source>
        <dbReference type="ARBA" id="ARBA00009995"/>
    </source>
</evidence>
<dbReference type="AlphaFoldDB" id="A0A833V7D5"/>
<sequence length="462" mass="52553">MHSSSLHIAIFPFMSKGHTIPLLHLVRLLCQRRLVSHVTVFVTPLNVSFLHSILSTITADNINIIPLHFPEDLPQSLHQVTSLTSFVSFVRSFQLLQPQFEKTMKSLLPPVSFLISDPFLLWPIESAKRLAIPNLSFSGMGCFGNMLRILLQKHKPHAHLMPDDLMPFAIPDFPQIELTMAEVNEPLDTPNQSGPVHEYDMEITKAMSASDGMIVNSFYDLEAPYCDYWEASIGPKQWCVGPLCLSVPDIYPTERPPWIKWLDSKLENNTPVLYISFGTQAAVSEKQLKELTSALENSKVNFLWALKENESCIEADFKDRVKNHGFIVREWVDQLQILRHENVRGFMSHCGWNSVLEGISCGIPFIAWPMMADQYFNSKYVVDELKIGIRVWARDGTRDGLVVREDIEVAIQELMASDVKSEELRRNVKNLERQARCAVLEEGGSSVTALEQMIREFRGTKN</sequence>
<dbReference type="PANTHER" id="PTHR48047:SF51">
    <property type="entry name" value="GLYCOSYLTRANSFERASE"/>
    <property type="match status" value="1"/>
</dbReference>
<accession>A0A833V7D5</accession>
<evidence type="ECO:0000313" key="6">
    <source>
        <dbReference type="Proteomes" id="UP000623129"/>
    </source>
</evidence>
<feature type="domain" description="Tudor" evidence="4">
    <location>
        <begin position="237"/>
        <end position="298"/>
    </location>
</feature>
<keyword evidence="6" id="KW-1185">Reference proteome</keyword>
<dbReference type="SUPFAM" id="SSF53756">
    <property type="entry name" value="UDP-Glycosyltransferase/glycogen phosphorylase"/>
    <property type="match status" value="1"/>
</dbReference>
<dbReference type="EMBL" id="SWLB01000017">
    <property type="protein sequence ID" value="KAF3327416.1"/>
    <property type="molecule type" value="Genomic_DNA"/>
</dbReference>
<dbReference type="CDD" id="cd03784">
    <property type="entry name" value="GT1_Gtf-like"/>
    <property type="match status" value="1"/>
</dbReference>
<keyword evidence="3" id="KW-0175">Coiled coil</keyword>
<dbReference type="FunFam" id="3.40.50.2000:FF:000107">
    <property type="entry name" value="Glycosyltransferase"/>
    <property type="match status" value="1"/>
</dbReference>
<dbReference type="GO" id="GO:0035251">
    <property type="term" value="F:UDP-glucosyltransferase activity"/>
    <property type="evidence" value="ECO:0007669"/>
    <property type="project" value="TreeGrafter"/>
</dbReference>
<dbReference type="Pfam" id="PF00201">
    <property type="entry name" value="UDPGT"/>
    <property type="match status" value="1"/>
</dbReference>
<dbReference type="Gene3D" id="3.40.50.2000">
    <property type="entry name" value="Glycogen Phosphorylase B"/>
    <property type="match status" value="2"/>
</dbReference>
<evidence type="ECO:0000256" key="3">
    <source>
        <dbReference type="SAM" id="Coils"/>
    </source>
</evidence>
<dbReference type="InterPro" id="IPR002213">
    <property type="entry name" value="UDP_glucos_trans"/>
</dbReference>
<protein>
    <submittedName>
        <fullName evidence="5">UDP-glycosyltransferase 90A1-like protein</fullName>
    </submittedName>
</protein>
<dbReference type="InterPro" id="IPR002999">
    <property type="entry name" value="Tudor"/>
</dbReference>